<dbReference type="SUPFAM" id="SSF51735">
    <property type="entry name" value="NAD(P)-binding Rossmann-fold domains"/>
    <property type="match status" value="1"/>
</dbReference>
<accession>A0A9W8H0I7</accession>
<keyword evidence="9" id="KW-1185">Reference proteome</keyword>
<evidence type="ECO:0000256" key="2">
    <source>
        <dbReference type="ARBA" id="ARBA00013019"/>
    </source>
</evidence>
<evidence type="ECO:0000256" key="1">
    <source>
        <dbReference type="ARBA" id="ARBA00004937"/>
    </source>
</evidence>
<dbReference type="Pfam" id="PF00479">
    <property type="entry name" value="G6PD_N"/>
    <property type="match status" value="1"/>
</dbReference>
<keyword evidence="5" id="KW-0560">Oxidoreductase</keyword>
<keyword evidence="3" id="KW-0313">Glucose metabolism</keyword>
<dbReference type="InterPro" id="IPR022674">
    <property type="entry name" value="G6P_DH_NAD-bd"/>
</dbReference>
<evidence type="ECO:0000313" key="9">
    <source>
        <dbReference type="Proteomes" id="UP001140217"/>
    </source>
</evidence>
<dbReference type="GO" id="GO:0009051">
    <property type="term" value="P:pentose-phosphate shunt, oxidative branch"/>
    <property type="evidence" value="ECO:0007669"/>
    <property type="project" value="TreeGrafter"/>
</dbReference>
<dbReference type="Gene3D" id="3.40.50.720">
    <property type="entry name" value="NAD(P)-binding Rossmann-like Domain"/>
    <property type="match status" value="1"/>
</dbReference>
<dbReference type="PANTHER" id="PTHR23429:SF0">
    <property type="entry name" value="GLUCOSE-6-PHOSPHATE 1-DEHYDROGENASE"/>
    <property type="match status" value="1"/>
</dbReference>
<proteinExistence type="predicted"/>
<feature type="domain" description="Glucose-6-phosphate dehydrogenase NAD-binding" evidence="7">
    <location>
        <begin position="28"/>
        <end position="168"/>
    </location>
</feature>
<dbReference type="GO" id="GO:0005829">
    <property type="term" value="C:cytosol"/>
    <property type="evidence" value="ECO:0007669"/>
    <property type="project" value="TreeGrafter"/>
</dbReference>
<comment type="pathway">
    <text evidence="1">Carbohydrate degradation; pentose phosphate pathway; D-ribulose 5-phosphate from D-glucose 6-phosphate (oxidative stage): step 1/3.</text>
</comment>
<evidence type="ECO:0000256" key="3">
    <source>
        <dbReference type="ARBA" id="ARBA00022526"/>
    </source>
</evidence>
<dbReference type="InterPro" id="IPR036291">
    <property type="entry name" value="NAD(P)-bd_dom_sf"/>
</dbReference>
<sequence>MECARPGTGTLACGLDRAATENLPTTIVVFGASGDLAKKKTFPALFHLFQRGLLPQRLRIIGYARTQLSRDAFCQRATQHLSPETEQADIDAFLGVCSYVSGQYDVADDYVALRGAIDEQDREINPQGKSHRVRVYYMALPPTVFVDVATQIKANVYDGDCTNRVVIE</sequence>
<dbReference type="InterPro" id="IPR001282">
    <property type="entry name" value="G6P_DH"/>
</dbReference>
<dbReference type="EC" id="1.1.1.49" evidence="2"/>
<organism evidence="8 9">
    <name type="scientific">Coemansia javaensis</name>
    <dbReference type="NCBI Taxonomy" id="2761396"/>
    <lineage>
        <taxon>Eukaryota</taxon>
        <taxon>Fungi</taxon>
        <taxon>Fungi incertae sedis</taxon>
        <taxon>Zoopagomycota</taxon>
        <taxon>Kickxellomycotina</taxon>
        <taxon>Kickxellomycetes</taxon>
        <taxon>Kickxellales</taxon>
        <taxon>Kickxellaceae</taxon>
        <taxon>Coemansia</taxon>
    </lineage>
</organism>
<dbReference type="GO" id="GO:0050661">
    <property type="term" value="F:NADP binding"/>
    <property type="evidence" value="ECO:0007669"/>
    <property type="project" value="InterPro"/>
</dbReference>
<keyword evidence="6" id="KW-0119">Carbohydrate metabolism</keyword>
<evidence type="ECO:0000256" key="5">
    <source>
        <dbReference type="ARBA" id="ARBA00023002"/>
    </source>
</evidence>
<gene>
    <name evidence="8" type="primary">ZWF1_2</name>
    <name evidence="8" type="ORF">H4R18_005800</name>
</gene>
<reference evidence="8" key="1">
    <citation type="submission" date="2022-07" db="EMBL/GenBank/DDBJ databases">
        <title>Phylogenomic reconstructions and comparative analyses of Kickxellomycotina fungi.</title>
        <authorList>
            <person name="Reynolds N.K."/>
            <person name="Stajich J.E."/>
            <person name="Barry K."/>
            <person name="Grigoriev I.V."/>
            <person name="Crous P."/>
            <person name="Smith M.E."/>
        </authorList>
    </citation>
    <scope>NUCLEOTIDE SEQUENCE</scope>
    <source>
        <strain evidence="8">NBRC 105414</strain>
    </source>
</reference>
<evidence type="ECO:0000256" key="4">
    <source>
        <dbReference type="ARBA" id="ARBA00022857"/>
    </source>
</evidence>
<dbReference type="GO" id="GO:0006006">
    <property type="term" value="P:glucose metabolic process"/>
    <property type="evidence" value="ECO:0007669"/>
    <property type="project" value="UniProtKB-KW"/>
</dbReference>
<dbReference type="PANTHER" id="PTHR23429">
    <property type="entry name" value="GLUCOSE-6-PHOSPHATE 1-DEHYDROGENASE G6PD"/>
    <property type="match status" value="1"/>
</dbReference>
<dbReference type="OrthoDB" id="60984at2759"/>
<evidence type="ECO:0000313" key="8">
    <source>
        <dbReference type="EMBL" id="KAJ2776190.1"/>
    </source>
</evidence>
<dbReference type="Proteomes" id="UP001140217">
    <property type="component" value="Unassembled WGS sequence"/>
</dbReference>
<evidence type="ECO:0000256" key="6">
    <source>
        <dbReference type="ARBA" id="ARBA00023277"/>
    </source>
</evidence>
<dbReference type="GO" id="GO:0004345">
    <property type="term" value="F:glucose-6-phosphate dehydrogenase activity"/>
    <property type="evidence" value="ECO:0007669"/>
    <property type="project" value="UniProtKB-EC"/>
</dbReference>
<dbReference type="EMBL" id="JANBUL010000386">
    <property type="protein sequence ID" value="KAJ2776190.1"/>
    <property type="molecule type" value="Genomic_DNA"/>
</dbReference>
<name>A0A9W8H0I7_9FUNG</name>
<keyword evidence="4" id="KW-0521">NADP</keyword>
<comment type="caution">
    <text evidence="8">The sequence shown here is derived from an EMBL/GenBank/DDBJ whole genome shotgun (WGS) entry which is preliminary data.</text>
</comment>
<dbReference type="AlphaFoldDB" id="A0A9W8H0I7"/>
<feature type="non-terminal residue" evidence="8">
    <location>
        <position position="168"/>
    </location>
</feature>
<evidence type="ECO:0000259" key="7">
    <source>
        <dbReference type="Pfam" id="PF00479"/>
    </source>
</evidence>
<protein>
    <recommendedName>
        <fullName evidence="2">glucose-6-phosphate dehydrogenase (NADP(+))</fullName>
        <ecNumber evidence="2">1.1.1.49</ecNumber>
    </recommendedName>
</protein>